<dbReference type="AlphaFoldDB" id="A0A4P9UPZ7"/>
<keyword evidence="11" id="KW-1185">Reference proteome</keyword>
<dbReference type="Gene3D" id="1.20.120.1530">
    <property type="match status" value="3"/>
</dbReference>
<organism evidence="10 11">
    <name type="scientific">Methylotuvimicrobium buryatense</name>
    <name type="common">Methylomicrobium buryatense</name>
    <dbReference type="NCBI Taxonomy" id="95641"/>
    <lineage>
        <taxon>Bacteria</taxon>
        <taxon>Pseudomonadati</taxon>
        <taxon>Pseudomonadota</taxon>
        <taxon>Gammaproteobacteria</taxon>
        <taxon>Methylococcales</taxon>
        <taxon>Methylococcaceae</taxon>
        <taxon>Methylotuvimicrobium</taxon>
    </lineage>
</organism>
<evidence type="ECO:0000256" key="2">
    <source>
        <dbReference type="ARBA" id="ARBA00022500"/>
    </source>
</evidence>
<comment type="similarity">
    <text evidence="4">Belongs to the methyl-accepting chemotaxis (MCP) protein family.</text>
</comment>
<dbReference type="InterPro" id="IPR003660">
    <property type="entry name" value="HAMP_dom"/>
</dbReference>
<dbReference type="GO" id="GO:0004888">
    <property type="term" value="F:transmembrane signaling receptor activity"/>
    <property type="evidence" value="ECO:0007669"/>
    <property type="project" value="InterPro"/>
</dbReference>
<dbReference type="FunFam" id="1.10.287.950:FF:000001">
    <property type="entry name" value="Methyl-accepting chemotaxis sensory transducer"/>
    <property type="match status" value="1"/>
</dbReference>
<dbReference type="CDD" id="cd11386">
    <property type="entry name" value="MCP_signal"/>
    <property type="match status" value="1"/>
</dbReference>
<evidence type="ECO:0000256" key="5">
    <source>
        <dbReference type="PROSITE-ProRule" id="PRU00284"/>
    </source>
</evidence>
<dbReference type="InterPro" id="IPR051310">
    <property type="entry name" value="MCP_chemotaxis"/>
</dbReference>
<name>A0A4P9UPZ7_METBY</name>
<keyword evidence="7" id="KW-0812">Transmembrane</keyword>
<evidence type="ECO:0000256" key="1">
    <source>
        <dbReference type="ARBA" id="ARBA00004370"/>
    </source>
</evidence>
<evidence type="ECO:0000259" key="8">
    <source>
        <dbReference type="PROSITE" id="PS50111"/>
    </source>
</evidence>
<accession>A0A4P9UPZ7</accession>
<protein>
    <submittedName>
        <fullName evidence="10">Methyl-accepting chemotaxis protein</fullName>
    </submittedName>
</protein>
<dbReference type="RefSeq" id="WP_083877624.1">
    <property type="nucleotide sequence ID" value="NZ_CP035467.1"/>
</dbReference>
<evidence type="ECO:0000256" key="7">
    <source>
        <dbReference type="SAM" id="Phobius"/>
    </source>
</evidence>
<dbReference type="OrthoDB" id="5560111at2"/>
<dbReference type="InterPro" id="IPR004089">
    <property type="entry name" value="MCPsignal_dom"/>
</dbReference>
<dbReference type="PROSITE" id="PS50885">
    <property type="entry name" value="HAMP"/>
    <property type="match status" value="2"/>
</dbReference>
<evidence type="ECO:0000313" key="11">
    <source>
        <dbReference type="Proteomes" id="UP000305881"/>
    </source>
</evidence>
<evidence type="ECO:0000313" key="10">
    <source>
        <dbReference type="EMBL" id="QCW82620.1"/>
    </source>
</evidence>
<feature type="domain" description="Methyl-accepting transducer" evidence="8">
    <location>
        <begin position="727"/>
        <end position="942"/>
    </location>
</feature>
<feature type="region of interest" description="Disordered" evidence="6">
    <location>
        <begin position="743"/>
        <end position="775"/>
    </location>
</feature>
<dbReference type="GO" id="GO:0005886">
    <property type="term" value="C:plasma membrane"/>
    <property type="evidence" value="ECO:0007669"/>
    <property type="project" value="TreeGrafter"/>
</dbReference>
<dbReference type="SMART" id="SM00283">
    <property type="entry name" value="MA"/>
    <property type="match status" value="1"/>
</dbReference>
<dbReference type="InterPro" id="IPR004090">
    <property type="entry name" value="Chemotax_Me-accpt_rcpt"/>
</dbReference>
<proteinExistence type="inferred from homology"/>
<feature type="domain" description="HAMP" evidence="9">
    <location>
        <begin position="670"/>
        <end position="722"/>
    </location>
</feature>
<dbReference type="GO" id="GO:0007165">
    <property type="term" value="P:signal transduction"/>
    <property type="evidence" value="ECO:0007669"/>
    <property type="project" value="UniProtKB-KW"/>
</dbReference>
<gene>
    <name evidence="10" type="ORF">EQU24_10525</name>
</gene>
<feature type="compositionally biased region" description="Polar residues" evidence="6">
    <location>
        <begin position="763"/>
        <end position="775"/>
    </location>
</feature>
<dbReference type="GO" id="GO:0006935">
    <property type="term" value="P:chemotaxis"/>
    <property type="evidence" value="ECO:0007669"/>
    <property type="project" value="UniProtKB-KW"/>
</dbReference>
<keyword evidence="7" id="KW-1133">Transmembrane helix</keyword>
<dbReference type="STRING" id="675511.GCA_000341735_00934"/>
<dbReference type="Proteomes" id="UP000305881">
    <property type="component" value="Chromosome"/>
</dbReference>
<reference evidence="11" key="1">
    <citation type="journal article" date="2019" name="J. Bacteriol.">
        <title>A Mutagenic Screen Identifies a TonB-Dependent Receptor Required for the Lanthanide Metal Switch in the Type I Methanotroph 'Methylotuvimicrobium buryatense' 5GB1C.</title>
        <authorList>
            <person name="Groom J.D."/>
            <person name="Ford S.M."/>
            <person name="Pesesky M.W."/>
            <person name="Lidstrom M.E."/>
        </authorList>
    </citation>
    <scope>NUCLEOTIDE SEQUENCE [LARGE SCALE GENOMIC DNA]</scope>
    <source>
        <strain evidence="11">5GB1C</strain>
    </source>
</reference>
<feature type="domain" description="HAMP" evidence="9">
    <location>
        <begin position="306"/>
        <end position="358"/>
    </location>
</feature>
<keyword evidence="2" id="KW-0145">Chemotaxis</keyword>
<dbReference type="SUPFAM" id="SSF58104">
    <property type="entry name" value="Methyl-accepting chemotaxis protein (MCP) signaling domain"/>
    <property type="match status" value="1"/>
</dbReference>
<dbReference type="PANTHER" id="PTHR43531">
    <property type="entry name" value="PROTEIN ICFG"/>
    <property type="match status" value="1"/>
</dbReference>
<dbReference type="PANTHER" id="PTHR43531:SF11">
    <property type="entry name" value="METHYL-ACCEPTING CHEMOTAXIS PROTEIN 3"/>
    <property type="match status" value="1"/>
</dbReference>
<dbReference type="KEGG" id="mbur:EQU24_10525"/>
<dbReference type="Pfam" id="PF00015">
    <property type="entry name" value="MCPsignal"/>
    <property type="match status" value="1"/>
</dbReference>
<dbReference type="EMBL" id="CP035467">
    <property type="protein sequence ID" value="QCW82620.1"/>
    <property type="molecule type" value="Genomic_DNA"/>
</dbReference>
<comment type="subcellular location">
    <subcellularLocation>
        <location evidence="1">Membrane</location>
    </subcellularLocation>
</comment>
<evidence type="ECO:0000256" key="6">
    <source>
        <dbReference type="SAM" id="MobiDB-lite"/>
    </source>
</evidence>
<dbReference type="Pfam" id="PF12729">
    <property type="entry name" value="4HB_MCP_1"/>
    <property type="match status" value="1"/>
</dbReference>
<keyword evidence="7" id="KW-0472">Membrane</keyword>
<dbReference type="PRINTS" id="PR00260">
    <property type="entry name" value="CHEMTRNSDUCR"/>
</dbReference>
<dbReference type="Gene3D" id="1.10.287.950">
    <property type="entry name" value="Methyl-accepting chemotaxis protein"/>
    <property type="match status" value="1"/>
</dbReference>
<dbReference type="Pfam" id="PF18947">
    <property type="entry name" value="HAMP_2"/>
    <property type="match status" value="5"/>
</dbReference>
<feature type="transmembrane region" description="Helical" evidence="7">
    <location>
        <begin position="12"/>
        <end position="31"/>
    </location>
</feature>
<dbReference type="PROSITE" id="PS50111">
    <property type="entry name" value="CHEMOTAXIS_TRANSDUC_2"/>
    <property type="match status" value="1"/>
</dbReference>
<feature type="compositionally biased region" description="Low complexity" evidence="6">
    <location>
        <begin position="743"/>
        <end position="762"/>
    </location>
</feature>
<evidence type="ECO:0000256" key="4">
    <source>
        <dbReference type="ARBA" id="ARBA00029447"/>
    </source>
</evidence>
<feature type="transmembrane region" description="Helical" evidence="7">
    <location>
        <begin position="185"/>
        <end position="208"/>
    </location>
</feature>
<sequence>MFTTMKLGTRIGLGYFVALFCLLLSGVYGAMNLKSANQEMGTIYEDRVVPLKGLKAIADAYAINVIDAVNKTNAGLMSAEEALQSIRNASRQIGREWKAYTATRLTDEEERLAEQAGKLFEAANSDIQRLESLLERQSGLIEGQLREFDGPLYANIDPIGNKVAELIDLQLNVADEIYRMSADNYLLMLQLTAVIIVVSMIVSAWLGLAITRSVMNQLGGEPALVYDIGNKISGGDLSSKIDCKPGDTNSLLYGMGRIQQAIRLLVDDTSMLTRSAREGLLSTRADTERHSGDFREVIEGFNGCLDAVIGPLNVAADYVDRISKGDMPPKITDTYKGDFNTIKNNLNTCIEAIDTMVAEANNLEQAAIEGRLSTRADASRYQGDYRKVVEGVNNCLDAVIGPLNVAADYVDRISKGDMPPKITATYNGDFNVIKNNLNTCIEAINLMVAEANNLEQAAIQGMLSVRADASQYQGDYRKVVEGVNNCLDAVISPLNVAADYVDRISKGDMPPKITATYNGDFNVIKNNLNTCIEAINLMVAEASNLEQAAIQGMLSVRADASQYQGDYRKVVEGVNNCLDAVIGPLNVAADYVDKIAKGEVPPKITDSYNGDFNTIKNNLNTCIDAINRMVADAAMLAEAAIDGRLEARADASKHLGDYRKIVEGVNQTLDSVIGPVNDVMQSLAAMEKGNLTRTVDGEYKGKLKELRDMLNNTLTRLSQTVAEINMTTQELNNASEQVNATAQSLSQAASEQAASVEETSSSIEQMSASVNQNSENAKVTDGIATKAAKEAEEGGGAVKQTVTAMKSIAEKIGIIDDIAYQTNLLALNAAIEAARAGEHGKGFAVVAAEVRNLAERSQVAAQEIGELAGKSVDTAEKAGGLLDQMLPSIQKTSDLVQEIAAASEEQSAGVSQINTAISQLNQVAQQNASAAEELSSTSEELGAKSSQLGDLMSFFKITEQSAGNRLAAGGNLKLVHKVSSRTKKIVNEAQDEELADDEFEYARF</sequence>
<evidence type="ECO:0000256" key="3">
    <source>
        <dbReference type="ARBA" id="ARBA00023224"/>
    </source>
</evidence>
<evidence type="ECO:0000259" key="9">
    <source>
        <dbReference type="PROSITE" id="PS50885"/>
    </source>
</evidence>
<dbReference type="InterPro" id="IPR024478">
    <property type="entry name" value="HlyB_4HB_MCP"/>
</dbReference>
<keyword evidence="3 5" id="KW-0807">Transducer</keyword>
<dbReference type="SMART" id="SM00304">
    <property type="entry name" value="HAMP"/>
    <property type="match status" value="5"/>
</dbReference>